<reference evidence="5 6" key="1">
    <citation type="submission" date="2019-09" db="EMBL/GenBank/DDBJ databases">
        <title>Complete genome sequence of Arachidicoccus sp. B3-10 isolated from apple orchard soil.</title>
        <authorList>
            <person name="Kim H.S."/>
            <person name="Han K.-I."/>
            <person name="Suh M.K."/>
            <person name="Lee K.C."/>
            <person name="Eom M.K."/>
            <person name="Kim J.-S."/>
            <person name="Kang S.W."/>
            <person name="Sin Y."/>
            <person name="Lee J.-S."/>
        </authorList>
    </citation>
    <scope>NUCLEOTIDE SEQUENCE [LARGE SCALE GENOMIC DNA]</scope>
    <source>
        <strain evidence="5 6">B3-10</strain>
    </source>
</reference>
<name>A0A5P2G001_9BACT</name>
<keyword evidence="6" id="KW-1185">Reference proteome</keyword>
<dbReference type="GO" id="GO:0005975">
    <property type="term" value="P:carbohydrate metabolic process"/>
    <property type="evidence" value="ECO:0007669"/>
    <property type="project" value="InterPro"/>
</dbReference>
<evidence type="ECO:0000259" key="3">
    <source>
        <dbReference type="Pfam" id="PF16335"/>
    </source>
</evidence>
<dbReference type="SUPFAM" id="SSF48208">
    <property type="entry name" value="Six-hairpin glycosidases"/>
    <property type="match status" value="1"/>
</dbReference>
<evidence type="ECO:0000256" key="1">
    <source>
        <dbReference type="SAM" id="SignalP"/>
    </source>
</evidence>
<accession>A0A5P2G001</accession>
<dbReference type="PANTHER" id="PTHR31987">
    <property type="entry name" value="GLUTAMINASE A-RELATED"/>
    <property type="match status" value="1"/>
</dbReference>
<dbReference type="InterPro" id="IPR008979">
    <property type="entry name" value="Galactose-bd-like_sf"/>
</dbReference>
<dbReference type="InterPro" id="IPR032514">
    <property type="entry name" value="GtaA_central"/>
</dbReference>
<keyword evidence="1" id="KW-0732">Signal</keyword>
<dbReference type="Gene3D" id="2.60.120.260">
    <property type="entry name" value="Galactose-binding domain-like"/>
    <property type="match status" value="1"/>
</dbReference>
<dbReference type="OrthoDB" id="175993at2"/>
<feature type="chain" id="PRO_5024341147" evidence="1">
    <location>
        <begin position="24"/>
        <end position="802"/>
    </location>
</feature>
<dbReference type="InterPro" id="IPR008928">
    <property type="entry name" value="6-hairpin_glycosidase_sf"/>
</dbReference>
<dbReference type="Pfam" id="PF16334">
    <property type="entry name" value="DUF4964"/>
    <property type="match status" value="1"/>
</dbReference>
<evidence type="ECO:0000259" key="4">
    <source>
        <dbReference type="Pfam" id="PF17168"/>
    </source>
</evidence>
<feature type="signal peptide" evidence="1">
    <location>
        <begin position="1"/>
        <end position="23"/>
    </location>
</feature>
<dbReference type="SUPFAM" id="SSF49785">
    <property type="entry name" value="Galactose-binding domain-like"/>
    <property type="match status" value="1"/>
</dbReference>
<evidence type="ECO:0000259" key="2">
    <source>
        <dbReference type="Pfam" id="PF16334"/>
    </source>
</evidence>
<organism evidence="5 6">
    <name type="scientific">Rhizosphaericola mali</name>
    <dbReference type="NCBI Taxonomy" id="2545455"/>
    <lineage>
        <taxon>Bacteria</taxon>
        <taxon>Pseudomonadati</taxon>
        <taxon>Bacteroidota</taxon>
        <taxon>Chitinophagia</taxon>
        <taxon>Chitinophagales</taxon>
        <taxon>Chitinophagaceae</taxon>
        <taxon>Rhizosphaericola</taxon>
    </lineage>
</organism>
<evidence type="ECO:0000313" key="6">
    <source>
        <dbReference type="Proteomes" id="UP000292424"/>
    </source>
</evidence>
<dbReference type="Proteomes" id="UP000292424">
    <property type="component" value="Chromosome"/>
</dbReference>
<evidence type="ECO:0000313" key="5">
    <source>
        <dbReference type="EMBL" id="QES87142.1"/>
    </source>
</evidence>
<proteinExistence type="predicted"/>
<dbReference type="Pfam" id="PF16335">
    <property type="entry name" value="GtaA_6_Hairpin"/>
    <property type="match status" value="1"/>
</dbReference>
<dbReference type="EMBL" id="CP044016">
    <property type="protein sequence ID" value="QES87142.1"/>
    <property type="molecule type" value="Genomic_DNA"/>
</dbReference>
<gene>
    <name evidence="5" type="ORF">E0W69_000125</name>
</gene>
<dbReference type="PANTHER" id="PTHR31987:SF1">
    <property type="entry name" value="GLUTAMINASE A"/>
    <property type="match status" value="1"/>
</dbReference>
<dbReference type="KEGG" id="arac:E0W69_000125"/>
<sequence>MKFLFSIALLFLVSFGYSQVSKAPAYPLINHSTYFSIWSMTDSLNQNTTKHWTGVNQPFVGYLNVDGTQYRFLGKSAVRYKTILPVANDNKIPVSYTESLPKGDWTRGYVDGWNNGNLPFSDNLDNKNASSWKSKDLWVVRKFELNKLPSADLYLKMFHDDNVEVYLNGQQIFKKEGWNNSLEYFLLEEKAKTFLKKGTNVLAVHVENTKGGAYLDFGLSESIPDNIKSQLAIQKSINITATKTDYTFQCGKVELTASFLSPLLLNDLQLLSQPISYVTFDANANDGKIHQVSLELNVSSDLVVDHSGEKVQGVLQKSNELQWVKMGSQSQNILQKTGDNVRMDWGYLYVAIPNQKENVIRFSNKKSTTNIESSQLDAIIQINYGKIGKTTISKTIALGYDELYSIQYFHNDLKPYWTKFAKDVPDMITSGFKNLVSIQKKSDQWDHKIYQDALAAGGEEYAKLCVLAYRQSISAHALVESPKKEILFFSKENFSGGFVNTVDVTYPSAPLYLTYNPQLMEGMLNGIFEYSESGRWKKPFPAHDLGNYPLANDQTYGEDMPVEEAGNMMILTGAIVKANKSIDYAKIHWKTLSIWVDFLVKDGFDPANQLCTDDFAGHLSRNANLSLKAIMGIRTYSYLAGLMGEKELSDKYLTIAKDMAIKWQKMADEGDHYALTFDKGNTWSQKYNLVWDKIMGYHLFPDSISQKEIRFYLSKQNKYGIPLDSRKTYTKSDWIVWSACMADKKADFEKLIAPIYRYSQETPTRVPLGDWHETLDGKQVGFQARSVVGGYFMKVLEEKFNK</sequence>
<dbReference type="InterPro" id="IPR032515">
    <property type="entry name" value="DUF4964"/>
</dbReference>
<feature type="domain" description="Glutaminase A N-terminal" evidence="4">
    <location>
        <begin position="242"/>
        <end position="452"/>
    </location>
</feature>
<feature type="domain" description="Glutaminase A central" evidence="3">
    <location>
        <begin position="458"/>
        <end position="794"/>
    </location>
</feature>
<dbReference type="AlphaFoldDB" id="A0A5P2G001"/>
<dbReference type="InterPro" id="IPR033433">
    <property type="entry name" value="GtaA_N"/>
</dbReference>
<dbReference type="InterPro" id="IPR052743">
    <property type="entry name" value="Glutaminase_GtaA"/>
</dbReference>
<dbReference type="RefSeq" id="WP_131328020.1">
    <property type="nucleotide sequence ID" value="NZ_CP044016.1"/>
</dbReference>
<feature type="domain" description="DUF4964" evidence="2">
    <location>
        <begin position="22"/>
        <end position="85"/>
    </location>
</feature>
<protein>
    <submittedName>
        <fullName evidence="5">DUF4965 domain-containing protein</fullName>
    </submittedName>
</protein>
<dbReference type="Pfam" id="PF17168">
    <property type="entry name" value="DUF5127"/>
    <property type="match status" value="1"/>
</dbReference>